<evidence type="ECO:0000256" key="8">
    <source>
        <dbReference type="ARBA" id="ARBA00023157"/>
    </source>
</evidence>
<evidence type="ECO:0000256" key="7">
    <source>
        <dbReference type="ARBA" id="ARBA00022824"/>
    </source>
</evidence>
<dbReference type="InterPro" id="IPR017937">
    <property type="entry name" value="Thioredoxin_CS"/>
</dbReference>
<evidence type="ECO:0000313" key="15">
    <source>
        <dbReference type="EMBL" id="CUI15335.1"/>
    </source>
</evidence>
<dbReference type="SUPFAM" id="SSF52833">
    <property type="entry name" value="Thioredoxin-like"/>
    <property type="match status" value="4"/>
</dbReference>
<sequence>MKAFPLIALLAVAIIAVVADDAIDAKDADFDEVVSRNALTLVKFYAPWCGHCKRIAPEWDKAATALVGKAGLVRVDCTTETAVAQKFGIQGYPTIKVFREGQLVGDYDAGRTSEAIVQYVISNSGPAVTVVSSADELEVLKKESPIVVVVFSAEEGTTSAVTHAEAAKTLRSKYRFVRVADATLFDGASDSIVIYKQFDEGRVPYTGDVSKVADLTAFLSTTSVRVFDEIGPENYKMYMERGLPIAWLFVKPSADNFEALKTQVSAVASAHQGQLSVVWVDADKYGAMAERLGVRKGAFPAFVVDRSGEHFVLAEDKEISTAIVGDFVTAVLADTLKPTIRSTEAPEEHTKDGLTTVVGSTFDDLVINSGKDVLIEFYAPWCGHCKKLQPTFEQVAKELKDVDGIRIAQIDAGENDFNTKLFTVSGFPTLYFVPANGSPKLFEGSRSVMGILNFLKEASSVTFELPSEDRAEL</sequence>
<dbReference type="PANTHER" id="PTHR18929">
    <property type="entry name" value="PROTEIN DISULFIDE ISOMERASE"/>
    <property type="match status" value="1"/>
</dbReference>
<proteinExistence type="inferred from homology"/>
<evidence type="ECO:0000256" key="11">
    <source>
        <dbReference type="PIRSR" id="PIRSR605792-51"/>
    </source>
</evidence>
<dbReference type="Pfam" id="PF00085">
    <property type="entry name" value="Thioredoxin"/>
    <property type="match status" value="2"/>
</dbReference>
<dbReference type="VEuPathDB" id="TriTrypDB:BSAL_38020"/>
<feature type="signal peptide" evidence="13">
    <location>
        <begin position="1"/>
        <end position="19"/>
    </location>
</feature>
<keyword evidence="9 13" id="KW-0413">Isomerase</keyword>
<evidence type="ECO:0000256" key="13">
    <source>
        <dbReference type="RuleBase" id="RU361130"/>
    </source>
</evidence>
<evidence type="ECO:0000259" key="14">
    <source>
        <dbReference type="PROSITE" id="PS51352"/>
    </source>
</evidence>
<evidence type="ECO:0000256" key="1">
    <source>
        <dbReference type="ARBA" id="ARBA00001182"/>
    </source>
</evidence>
<dbReference type="EC" id="5.3.4.1" evidence="4 13"/>
<organism evidence="15 16">
    <name type="scientific">Bodo saltans</name>
    <name type="common">Flagellated protozoan</name>
    <dbReference type="NCBI Taxonomy" id="75058"/>
    <lineage>
        <taxon>Eukaryota</taxon>
        <taxon>Discoba</taxon>
        <taxon>Euglenozoa</taxon>
        <taxon>Kinetoplastea</taxon>
        <taxon>Metakinetoplastina</taxon>
        <taxon>Eubodonida</taxon>
        <taxon>Bodonidae</taxon>
        <taxon>Bodo</taxon>
    </lineage>
</organism>
<dbReference type="NCBIfam" id="TIGR01130">
    <property type="entry name" value="ER_PDI_fam"/>
    <property type="match status" value="1"/>
</dbReference>
<dbReference type="CDD" id="cd02995">
    <property type="entry name" value="PDI_a_PDI_a'_C"/>
    <property type="match status" value="1"/>
</dbReference>
<dbReference type="GO" id="GO:0006457">
    <property type="term" value="P:protein folding"/>
    <property type="evidence" value="ECO:0007669"/>
    <property type="project" value="TreeGrafter"/>
</dbReference>
<evidence type="ECO:0000256" key="4">
    <source>
        <dbReference type="ARBA" id="ARBA00012723"/>
    </source>
</evidence>
<keyword evidence="8 11" id="KW-1015">Disulfide bond</keyword>
<dbReference type="InterPro" id="IPR005788">
    <property type="entry name" value="PDI_thioredoxin-like_dom"/>
</dbReference>
<evidence type="ECO:0000313" key="16">
    <source>
        <dbReference type="Proteomes" id="UP000051952"/>
    </source>
</evidence>
<evidence type="ECO:0000256" key="2">
    <source>
        <dbReference type="ARBA" id="ARBA00004319"/>
    </source>
</evidence>
<dbReference type="PRINTS" id="PR00421">
    <property type="entry name" value="THIOREDOXIN"/>
</dbReference>
<keyword evidence="10 11" id="KW-0676">Redox-active center</keyword>
<reference evidence="16" key="1">
    <citation type="submission" date="2015-09" db="EMBL/GenBank/DDBJ databases">
        <authorList>
            <consortium name="Pathogen Informatics"/>
        </authorList>
    </citation>
    <scope>NUCLEOTIDE SEQUENCE [LARGE SCALE GENOMIC DNA]</scope>
    <source>
        <strain evidence="16">Lake Konstanz</strain>
    </source>
</reference>
<evidence type="ECO:0000256" key="3">
    <source>
        <dbReference type="ARBA" id="ARBA00006347"/>
    </source>
</evidence>
<protein>
    <recommendedName>
        <fullName evidence="4 13">Protein disulfide-isomerase</fullName>
        <ecNumber evidence="4 13">5.3.4.1</ecNumber>
    </recommendedName>
</protein>
<gene>
    <name evidence="15" type="ORF">BSAL_38020</name>
</gene>
<keyword evidence="7" id="KW-0256">Endoplasmic reticulum</keyword>
<dbReference type="CDD" id="cd02981">
    <property type="entry name" value="PDI_b_family"/>
    <property type="match status" value="1"/>
</dbReference>
<comment type="similarity">
    <text evidence="3 12">Belongs to the protein disulfide isomerase family.</text>
</comment>
<dbReference type="GO" id="GO:0003756">
    <property type="term" value="F:protein disulfide isomerase activity"/>
    <property type="evidence" value="ECO:0007669"/>
    <property type="project" value="UniProtKB-EC"/>
</dbReference>
<name>A0A0S4KL52_BODSA</name>
<dbReference type="OMA" id="FRSKHEP"/>
<keyword evidence="5 13" id="KW-0732">Signal</keyword>
<feature type="disulfide bond" description="Redox-active" evidence="11">
    <location>
        <begin position="49"/>
        <end position="52"/>
    </location>
</feature>
<dbReference type="CDD" id="cd02982">
    <property type="entry name" value="PDI_b'_family"/>
    <property type="match status" value="1"/>
</dbReference>
<keyword evidence="6" id="KW-0677">Repeat</keyword>
<evidence type="ECO:0000256" key="6">
    <source>
        <dbReference type="ARBA" id="ARBA00022737"/>
    </source>
</evidence>
<keyword evidence="16" id="KW-1185">Reference proteome</keyword>
<evidence type="ECO:0000256" key="5">
    <source>
        <dbReference type="ARBA" id="ARBA00022729"/>
    </source>
</evidence>
<dbReference type="InterPro" id="IPR005792">
    <property type="entry name" value="Prot_disulphide_isomerase"/>
</dbReference>
<evidence type="ECO:0000256" key="10">
    <source>
        <dbReference type="ARBA" id="ARBA00023284"/>
    </source>
</evidence>
<dbReference type="OrthoDB" id="427280at2759"/>
<dbReference type="Pfam" id="PF13848">
    <property type="entry name" value="Thioredoxin_6"/>
    <property type="match status" value="1"/>
</dbReference>
<dbReference type="GO" id="GO:0034976">
    <property type="term" value="P:response to endoplasmic reticulum stress"/>
    <property type="evidence" value="ECO:0007669"/>
    <property type="project" value="TreeGrafter"/>
</dbReference>
<dbReference type="Proteomes" id="UP000051952">
    <property type="component" value="Unassembled WGS sequence"/>
</dbReference>
<accession>A0A0S4KL52</accession>
<dbReference type="EMBL" id="CYKH01002055">
    <property type="protein sequence ID" value="CUI15335.1"/>
    <property type="molecule type" value="Genomic_DNA"/>
</dbReference>
<dbReference type="PANTHER" id="PTHR18929:SF246">
    <property type="entry name" value="PROTEIN DISULFIDE ISOMERASE-LIKE 1-4"/>
    <property type="match status" value="1"/>
</dbReference>
<dbReference type="GO" id="GO:0005788">
    <property type="term" value="C:endoplasmic reticulum lumen"/>
    <property type="evidence" value="ECO:0007669"/>
    <property type="project" value="UniProtKB-SubCell"/>
</dbReference>
<evidence type="ECO:0000256" key="12">
    <source>
        <dbReference type="RuleBase" id="RU004208"/>
    </source>
</evidence>
<dbReference type="InterPro" id="IPR036249">
    <property type="entry name" value="Thioredoxin-like_sf"/>
</dbReference>
<dbReference type="NCBIfam" id="TIGR01126">
    <property type="entry name" value="pdi_dom"/>
    <property type="match status" value="1"/>
</dbReference>
<comment type="catalytic activity">
    <reaction evidence="1 13">
        <text>Catalyzes the rearrangement of -S-S- bonds in proteins.</text>
        <dbReference type="EC" id="5.3.4.1"/>
    </reaction>
</comment>
<dbReference type="PROSITE" id="PS00194">
    <property type="entry name" value="THIOREDOXIN_1"/>
    <property type="match status" value="2"/>
</dbReference>
<evidence type="ECO:0000256" key="9">
    <source>
        <dbReference type="ARBA" id="ARBA00023235"/>
    </source>
</evidence>
<dbReference type="PROSITE" id="PS51352">
    <property type="entry name" value="THIOREDOXIN_2"/>
    <property type="match status" value="2"/>
</dbReference>
<feature type="chain" id="PRO_5006520305" description="Protein disulfide-isomerase" evidence="13">
    <location>
        <begin position="20"/>
        <end position="473"/>
    </location>
</feature>
<dbReference type="AlphaFoldDB" id="A0A0S4KL52"/>
<dbReference type="Gene3D" id="3.40.30.10">
    <property type="entry name" value="Glutaredoxin"/>
    <property type="match status" value="4"/>
</dbReference>
<feature type="domain" description="Thioredoxin" evidence="14">
    <location>
        <begin position="8"/>
        <end position="125"/>
    </location>
</feature>
<dbReference type="InterPro" id="IPR013766">
    <property type="entry name" value="Thioredoxin_domain"/>
</dbReference>
<feature type="disulfide bond" description="Redox-active" evidence="11">
    <location>
        <begin position="382"/>
        <end position="385"/>
    </location>
</feature>
<comment type="subcellular location">
    <subcellularLocation>
        <location evidence="2">Endoplasmic reticulum lumen</location>
    </subcellularLocation>
</comment>
<feature type="domain" description="Thioredoxin" evidence="14">
    <location>
        <begin position="336"/>
        <end position="460"/>
    </location>
</feature>